<evidence type="ECO:0000313" key="2">
    <source>
        <dbReference type="Proteomes" id="UP001365405"/>
    </source>
</evidence>
<name>A0ABU9CIS5_9BURK</name>
<keyword evidence="2" id="KW-1185">Reference proteome</keyword>
<sequence length="211" mass="22320">MPQPAPSRSAAPLPSATVALAVLLLTGCAAVPELPLPDHPPPAPGQPWARVSMRAAVPANDRFSLRVLADEAQCQQPQLLTQGSPRQPAPAARLRAGQRVTLEFVVHRTGQSACSVRWSFVPRADRLYLVQGMTVADGCPAQLFDTTQPERPQAPPDLLLRSTSTQACVPLGQAQAARSQAVSPIRGGQVNGEAVLNPRATTDDLRGLITP</sequence>
<organism evidence="1 2">
    <name type="scientific">Pseudaquabacterium inlustre</name>
    <dbReference type="NCBI Taxonomy" id="2984192"/>
    <lineage>
        <taxon>Bacteria</taxon>
        <taxon>Pseudomonadati</taxon>
        <taxon>Pseudomonadota</taxon>
        <taxon>Betaproteobacteria</taxon>
        <taxon>Burkholderiales</taxon>
        <taxon>Sphaerotilaceae</taxon>
        <taxon>Pseudaquabacterium</taxon>
    </lineage>
</organism>
<gene>
    <name evidence="1" type="ORF">AACH10_15950</name>
</gene>
<evidence type="ECO:0000313" key="1">
    <source>
        <dbReference type="EMBL" id="MEK8051744.1"/>
    </source>
</evidence>
<protein>
    <recommendedName>
        <fullName evidence="3">Ig-like domain-containing protein</fullName>
    </recommendedName>
</protein>
<dbReference type="RefSeq" id="WP_341411442.1">
    <property type="nucleotide sequence ID" value="NZ_JBBUTH010000008.1"/>
</dbReference>
<proteinExistence type="predicted"/>
<comment type="caution">
    <text evidence="1">The sequence shown here is derived from an EMBL/GenBank/DDBJ whole genome shotgun (WGS) entry which is preliminary data.</text>
</comment>
<dbReference type="EMBL" id="JBBUTH010000008">
    <property type="protein sequence ID" value="MEK8051744.1"/>
    <property type="molecule type" value="Genomic_DNA"/>
</dbReference>
<accession>A0ABU9CIS5</accession>
<dbReference type="Proteomes" id="UP001365405">
    <property type="component" value="Unassembled WGS sequence"/>
</dbReference>
<reference evidence="1 2" key="1">
    <citation type="submission" date="2024-04" db="EMBL/GenBank/DDBJ databases">
        <title>Novel species of the genus Ideonella isolated from streams.</title>
        <authorList>
            <person name="Lu H."/>
        </authorList>
    </citation>
    <scope>NUCLEOTIDE SEQUENCE [LARGE SCALE GENOMIC DNA]</scope>
    <source>
        <strain evidence="1 2">DXS22W</strain>
    </source>
</reference>
<evidence type="ECO:0008006" key="3">
    <source>
        <dbReference type="Google" id="ProtNLM"/>
    </source>
</evidence>